<evidence type="ECO:0000256" key="1">
    <source>
        <dbReference type="SAM" id="Coils"/>
    </source>
</evidence>
<dbReference type="EMBL" id="CM008054">
    <property type="protein sequence ID" value="PVH32506.1"/>
    <property type="molecule type" value="Genomic_DNA"/>
</dbReference>
<feature type="region of interest" description="Disordered" evidence="2">
    <location>
        <begin position="1"/>
        <end position="68"/>
    </location>
</feature>
<dbReference type="Proteomes" id="UP000243499">
    <property type="component" value="Chromosome 9"/>
</dbReference>
<feature type="coiled-coil region" evidence="1">
    <location>
        <begin position="317"/>
        <end position="365"/>
    </location>
</feature>
<organism evidence="3">
    <name type="scientific">Panicum hallii</name>
    <dbReference type="NCBI Taxonomy" id="206008"/>
    <lineage>
        <taxon>Eukaryota</taxon>
        <taxon>Viridiplantae</taxon>
        <taxon>Streptophyta</taxon>
        <taxon>Embryophyta</taxon>
        <taxon>Tracheophyta</taxon>
        <taxon>Spermatophyta</taxon>
        <taxon>Magnoliopsida</taxon>
        <taxon>Liliopsida</taxon>
        <taxon>Poales</taxon>
        <taxon>Poaceae</taxon>
        <taxon>PACMAD clade</taxon>
        <taxon>Panicoideae</taxon>
        <taxon>Panicodae</taxon>
        <taxon>Paniceae</taxon>
        <taxon>Panicinae</taxon>
        <taxon>Panicum</taxon>
        <taxon>Panicum sect. Panicum</taxon>
    </lineage>
</organism>
<proteinExistence type="predicted"/>
<dbReference type="Gramene" id="PVH32506">
    <property type="protein sequence ID" value="PVH32506"/>
    <property type="gene ID" value="PAHAL_9G415700"/>
</dbReference>
<dbReference type="PANTHER" id="PTHR35712">
    <property type="entry name" value="MYOSIN HEAVY CHAIN-LIKE PROTEIN"/>
    <property type="match status" value="1"/>
</dbReference>
<evidence type="ECO:0000256" key="2">
    <source>
        <dbReference type="SAM" id="MobiDB-lite"/>
    </source>
</evidence>
<name>A0A2T8I4A8_9POAL</name>
<reference evidence="3" key="1">
    <citation type="submission" date="2018-04" db="EMBL/GenBank/DDBJ databases">
        <title>WGS assembly of Panicum hallii.</title>
        <authorList>
            <person name="Lovell J."/>
            <person name="Jenkins J."/>
            <person name="Lowry D."/>
            <person name="Mamidi S."/>
            <person name="Sreedasyam A."/>
            <person name="Weng X."/>
            <person name="Barry K."/>
            <person name="Bonette J."/>
            <person name="Campitelli B."/>
            <person name="Daum C."/>
            <person name="Gordon S."/>
            <person name="Gould B."/>
            <person name="Lipzen A."/>
            <person name="Macqueen A."/>
            <person name="Palacio-Mejia J."/>
            <person name="Plott C."/>
            <person name="Shakirov E."/>
            <person name="Shu S."/>
            <person name="Yoshinaga Y."/>
            <person name="Zane M."/>
            <person name="Rokhsar D."/>
            <person name="Grimwood J."/>
            <person name="Schmutz J."/>
            <person name="Juenger T."/>
        </authorList>
    </citation>
    <scope>NUCLEOTIDE SEQUENCE [LARGE SCALE GENOMIC DNA]</scope>
    <source>
        <strain evidence="3">FIL2</strain>
    </source>
</reference>
<gene>
    <name evidence="3" type="ORF">PAHAL_9G415700</name>
</gene>
<feature type="compositionally biased region" description="Low complexity" evidence="2">
    <location>
        <begin position="58"/>
        <end position="68"/>
    </location>
</feature>
<sequence>MEAKPFAAEKSDHDLQRKKKITHFRSPDGLSSLPAASTPGRCGPFPSASSPCAPPPCSASSLRRPAAATPCRTRPLSVAIRSILTAGFNPEGRDARFGHKARYTRPRRLIPVAATTPDAPSSGTSDHGDGEVRRLDGEGHELDEAVGAEAFIGEVRLRSRRRRWMCSRWSQQCECTRQSRRFGWRRWRSLRRRTMVELEQATGEEGKERDELRKDIEQLCMQQAGPGYVSVATRMLSQRTAALEQDVENLQKKLNGCLRENQNLQEELAEAYRVKSQLAELHGAELSKNKDLEKQVRFFQSSVAQAFSERDISLMECEKAKEREEAVLRKFADFEERKREYQSAIDDQKHLNDDLQRKLTELKAQTESSLKVILKFYDLRCRDCECPSNITFEEKCSILLDDSADNWSFSSDGGTSTLKYIASLEEEKESLKAKMAKLQSNLRMGLEIEQHLQRNARILEKRQALYDGFLRNGLSELQRFYKYQRAEIMKTLEEESSRLRKVVAEIQDKLSEICINTESEQPGDKMQCCDSSCKDVHVTTDISPSTFTSLKVCSCKQSDSPADSNSISFDESKALAQALQEKMEALMLFSQEQERYLLERQKDQIVIEDLQQKLSQVKDEKVKVLMELAKLKEEYLQLKGNSAVKEGHGSGDSSKAIPGHDQQGMLKTMLKRTSLRHWMRSNNIGHGSSDGNDRSVCKEHSVDIARLRVENSTLLEGVGTVERLTSSVHRLHIVLLKAYDDVKSASSLESTFEALNSLITEANLMKTALSTVLPVSWSGNSSDAITYEALCDPSDSPKSKSEKVDPLSSAGMEMVELLIFAAEVLKESFLMKK</sequence>
<feature type="coiled-coil region" evidence="1">
    <location>
        <begin position="233"/>
        <end position="281"/>
    </location>
</feature>
<dbReference type="PANTHER" id="PTHR35712:SF1">
    <property type="entry name" value="MYOSIN HEAVY CHAIN-LIKE PROTEIN"/>
    <property type="match status" value="1"/>
</dbReference>
<protein>
    <submittedName>
        <fullName evidence="3">Uncharacterized protein</fullName>
    </submittedName>
</protein>
<feature type="compositionally biased region" description="Basic and acidic residues" evidence="2">
    <location>
        <begin position="1"/>
        <end position="15"/>
    </location>
</feature>
<feature type="coiled-coil region" evidence="1">
    <location>
        <begin position="600"/>
        <end position="634"/>
    </location>
</feature>
<dbReference type="AlphaFoldDB" id="A0A2T8I4A8"/>
<accession>A0A2T8I4A8</accession>
<evidence type="ECO:0000313" key="3">
    <source>
        <dbReference type="EMBL" id="PVH32506.1"/>
    </source>
</evidence>
<keyword evidence="1" id="KW-0175">Coiled coil</keyword>